<dbReference type="AlphaFoldDB" id="T0GTR0"/>
<dbReference type="EMBL" id="AKWY02000024">
    <property type="protein sequence ID" value="EQA70751.1"/>
    <property type="molecule type" value="Genomic_DNA"/>
</dbReference>
<proteinExistence type="predicted"/>
<name>T0GTR0_9LEPT</name>
<organism evidence="1 2">
    <name type="scientific">Leptospira noguchii serovar Panama str. CZ214</name>
    <dbReference type="NCBI Taxonomy" id="1001595"/>
    <lineage>
        <taxon>Bacteria</taxon>
        <taxon>Pseudomonadati</taxon>
        <taxon>Spirochaetota</taxon>
        <taxon>Spirochaetia</taxon>
        <taxon>Leptospirales</taxon>
        <taxon>Leptospiraceae</taxon>
        <taxon>Leptospira</taxon>
    </lineage>
</organism>
<dbReference type="Proteomes" id="UP000015442">
    <property type="component" value="Unassembled WGS sequence"/>
</dbReference>
<reference evidence="1 2" key="1">
    <citation type="submission" date="2013-05" db="EMBL/GenBank/DDBJ databases">
        <authorList>
            <person name="Harkins D.M."/>
            <person name="Durkin A.S."/>
            <person name="Brinkac L.M."/>
            <person name="Haft D.H."/>
            <person name="Selengut J.D."/>
            <person name="Sanka R."/>
            <person name="DePew J."/>
            <person name="Purushe J."/>
            <person name="Hartskeerl R.A."/>
            <person name="Ahmed A."/>
            <person name="van der Linden H."/>
            <person name="Goris M.G.A."/>
            <person name="Vinetz J.M."/>
            <person name="Sutton G.G."/>
            <person name="Nierman W.C."/>
            <person name="Fouts D.E."/>
        </authorList>
    </citation>
    <scope>NUCLEOTIDE SEQUENCE [LARGE SCALE GENOMIC DNA]</scope>
    <source>
        <strain evidence="1 2">CZ214</strain>
    </source>
</reference>
<protein>
    <submittedName>
        <fullName evidence="1">Uncharacterized protein</fullName>
    </submittedName>
</protein>
<accession>T0GTR0</accession>
<sequence>MGSITTWLKSMIEIPEDDSLKAKKYNRVVEKLVKFLYRYLKIQLYV</sequence>
<comment type="caution">
    <text evidence="1">The sequence shown here is derived from an EMBL/GenBank/DDBJ whole genome shotgun (WGS) entry which is preliminary data.</text>
</comment>
<evidence type="ECO:0000313" key="2">
    <source>
        <dbReference type="Proteomes" id="UP000015442"/>
    </source>
</evidence>
<evidence type="ECO:0000313" key="1">
    <source>
        <dbReference type="EMBL" id="EQA70751.1"/>
    </source>
</evidence>
<gene>
    <name evidence="1" type="ORF">LEP1GSC059_3435</name>
</gene>